<proteinExistence type="inferred from homology"/>
<protein>
    <recommendedName>
        <fullName evidence="9">Lipoprotein signal peptidase</fullName>
        <ecNumber evidence="9">3.4.23.36</ecNumber>
    </recommendedName>
    <alternativeName>
        <fullName evidence="9">Prolipoprotein signal peptidase</fullName>
    </alternativeName>
    <alternativeName>
        <fullName evidence="9">Signal peptidase II</fullName>
        <shortName evidence="9">SPase II</shortName>
    </alternativeName>
</protein>
<keyword evidence="5 9" id="KW-0064">Aspartyl protease</keyword>
<evidence type="ECO:0000256" key="1">
    <source>
        <dbReference type="ARBA" id="ARBA00006139"/>
    </source>
</evidence>
<accession>A0ABY5VFU0</accession>
<keyword evidence="7 9" id="KW-1133">Transmembrane helix</keyword>
<feature type="transmembrane region" description="Helical" evidence="9">
    <location>
        <begin position="134"/>
        <end position="158"/>
    </location>
</feature>
<evidence type="ECO:0000256" key="4">
    <source>
        <dbReference type="ARBA" id="ARBA00022692"/>
    </source>
</evidence>
<dbReference type="HAMAP" id="MF_00161">
    <property type="entry name" value="LspA"/>
    <property type="match status" value="1"/>
</dbReference>
<keyword evidence="2 9" id="KW-1003">Cell membrane</keyword>
<keyword evidence="8 9" id="KW-0472">Membrane</keyword>
<reference evidence="12" key="1">
    <citation type="journal article" date="2022" name="Cell">
        <title>Design, construction, and in vivo augmentation of a complex gut microbiome.</title>
        <authorList>
            <person name="Cheng A.G."/>
            <person name="Ho P.Y."/>
            <person name="Aranda-Diaz A."/>
            <person name="Jain S."/>
            <person name="Yu F.B."/>
            <person name="Meng X."/>
            <person name="Wang M."/>
            <person name="Iakiviak M."/>
            <person name="Nagashima K."/>
            <person name="Zhao A."/>
            <person name="Murugkar P."/>
            <person name="Patil A."/>
            <person name="Atabakhsh K."/>
            <person name="Weakley A."/>
            <person name="Yan J."/>
            <person name="Brumbaugh A.R."/>
            <person name="Higginbottom S."/>
            <person name="Dimas A."/>
            <person name="Shiver A.L."/>
            <person name="Deutschbauer A."/>
            <person name="Neff N."/>
            <person name="Sonnenburg J.L."/>
            <person name="Huang K.C."/>
            <person name="Fischbach M.A."/>
        </authorList>
    </citation>
    <scope>NUCLEOTIDE SEQUENCE</scope>
    <source>
        <strain evidence="12">DSM 19829</strain>
    </source>
</reference>
<comment type="function">
    <text evidence="9 10">This protein specifically catalyzes the removal of signal peptides from prolipoproteins.</text>
</comment>
<dbReference type="InterPro" id="IPR001872">
    <property type="entry name" value="Peptidase_A8"/>
</dbReference>
<dbReference type="RefSeq" id="WP_044983515.1">
    <property type="nucleotide sequence ID" value="NZ_CABLBR010000032.1"/>
</dbReference>
<dbReference type="PANTHER" id="PTHR33695:SF1">
    <property type="entry name" value="LIPOPROTEIN SIGNAL PEPTIDASE"/>
    <property type="match status" value="1"/>
</dbReference>
<gene>
    <name evidence="9 12" type="primary">lspA</name>
    <name evidence="12" type="ORF">NQ502_19035</name>
</gene>
<organism evidence="12 13">
    <name type="scientific">Ruminococcus gauvreauii</name>
    <dbReference type="NCBI Taxonomy" id="438033"/>
    <lineage>
        <taxon>Bacteria</taxon>
        <taxon>Bacillati</taxon>
        <taxon>Bacillota</taxon>
        <taxon>Clostridia</taxon>
        <taxon>Eubacteriales</taxon>
        <taxon>Oscillospiraceae</taxon>
        <taxon>Ruminococcus</taxon>
    </lineage>
</organism>
<dbReference type="Proteomes" id="UP001060164">
    <property type="component" value="Chromosome"/>
</dbReference>
<keyword evidence="13" id="KW-1185">Reference proteome</keyword>
<dbReference type="PANTHER" id="PTHR33695">
    <property type="entry name" value="LIPOPROTEIN SIGNAL PEPTIDASE"/>
    <property type="match status" value="1"/>
</dbReference>
<evidence type="ECO:0000256" key="3">
    <source>
        <dbReference type="ARBA" id="ARBA00022670"/>
    </source>
</evidence>
<keyword evidence="6 9" id="KW-0378">Hydrolase</keyword>
<dbReference type="Pfam" id="PF01252">
    <property type="entry name" value="Peptidase_A8"/>
    <property type="match status" value="1"/>
</dbReference>
<evidence type="ECO:0000256" key="10">
    <source>
        <dbReference type="RuleBase" id="RU000594"/>
    </source>
</evidence>
<evidence type="ECO:0000256" key="7">
    <source>
        <dbReference type="ARBA" id="ARBA00022989"/>
    </source>
</evidence>
<comment type="subcellular location">
    <subcellularLocation>
        <location evidence="9">Cell membrane</location>
        <topology evidence="9">Multi-pass membrane protein</topology>
    </subcellularLocation>
</comment>
<evidence type="ECO:0000313" key="12">
    <source>
        <dbReference type="EMBL" id="UWP59425.1"/>
    </source>
</evidence>
<dbReference type="EMBL" id="CP102290">
    <property type="protein sequence ID" value="UWP59425.1"/>
    <property type="molecule type" value="Genomic_DNA"/>
</dbReference>
<keyword evidence="4 9" id="KW-0812">Transmembrane</keyword>
<sequence>MTEKKHGVIYWIAGLVSVCILIGLDQWTKYLAVTHLSGQEDIVLIPNILQLHYLENRGAAFGVLQNQQWIFIILCLLFLVFAGYAYTVIPKTRHYFPLNFITVVLVAGAFGNLIDRIRLKYVVDFVYISAIDFPVFNVADIYVTVSAVLLFVYLIFFYREEDFTFLALKKKKGQ</sequence>
<evidence type="ECO:0000256" key="2">
    <source>
        <dbReference type="ARBA" id="ARBA00022475"/>
    </source>
</evidence>
<comment type="pathway">
    <text evidence="9">Protein modification; lipoprotein biosynthesis (signal peptide cleavage).</text>
</comment>
<comment type="similarity">
    <text evidence="1 9 11">Belongs to the peptidase A8 family.</text>
</comment>
<feature type="transmembrane region" description="Helical" evidence="9">
    <location>
        <begin position="7"/>
        <end position="24"/>
    </location>
</feature>
<feature type="transmembrane region" description="Helical" evidence="9">
    <location>
        <begin position="96"/>
        <end position="114"/>
    </location>
</feature>
<dbReference type="PRINTS" id="PR00781">
    <property type="entry name" value="LIPOSIGPTASE"/>
</dbReference>
<dbReference type="PROSITE" id="PS00855">
    <property type="entry name" value="SPASE_II"/>
    <property type="match status" value="1"/>
</dbReference>
<dbReference type="EC" id="3.4.23.36" evidence="9"/>
<evidence type="ECO:0000256" key="11">
    <source>
        <dbReference type="RuleBase" id="RU004181"/>
    </source>
</evidence>
<comment type="catalytic activity">
    <reaction evidence="9 10">
        <text>Release of signal peptides from bacterial membrane prolipoproteins. Hydrolyzes -Xaa-Yaa-Zaa-|-(S,diacylglyceryl)Cys-, in which Xaa is hydrophobic (preferably Leu), and Yaa (Ala or Ser) and Zaa (Gly or Ala) have small, neutral side chains.</text>
        <dbReference type="EC" id="3.4.23.36"/>
    </reaction>
</comment>
<evidence type="ECO:0000256" key="8">
    <source>
        <dbReference type="ARBA" id="ARBA00023136"/>
    </source>
</evidence>
<dbReference type="NCBIfam" id="TIGR00077">
    <property type="entry name" value="lspA"/>
    <property type="match status" value="1"/>
</dbReference>
<evidence type="ECO:0000256" key="5">
    <source>
        <dbReference type="ARBA" id="ARBA00022750"/>
    </source>
</evidence>
<name>A0ABY5VFU0_9FIRM</name>
<dbReference type="GO" id="GO:0004190">
    <property type="term" value="F:aspartic-type endopeptidase activity"/>
    <property type="evidence" value="ECO:0007669"/>
    <property type="project" value="UniProtKB-EC"/>
</dbReference>
<keyword evidence="3 9" id="KW-0645">Protease</keyword>
<feature type="active site" evidence="9">
    <location>
        <position position="140"/>
    </location>
</feature>
<feature type="active site" evidence="9">
    <location>
        <position position="124"/>
    </location>
</feature>
<feature type="transmembrane region" description="Helical" evidence="9">
    <location>
        <begin position="69"/>
        <end position="89"/>
    </location>
</feature>
<evidence type="ECO:0000256" key="6">
    <source>
        <dbReference type="ARBA" id="ARBA00022801"/>
    </source>
</evidence>
<evidence type="ECO:0000256" key="9">
    <source>
        <dbReference type="HAMAP-Rule" id="MF_00161"/>
    </source>
</evidence>
<evidence type="ECO:0000313" key="13">
    <source>
        <dbReference type="Proteomes" id="UP001060164"/>
    </source>
</evidence>